<feature type="compositionally biased region" description="Basic residues" evidence="2">
    <location>
        <begin position="1660"/>
        <end position="1671"/>
    </location>
</feature>
<comment type="caution">
    <text evidence="3">The sequence shown here is derived from an EMBL/GenBank/DDBJ whole genome shotgun (WGS) entry which is preliminary data.</text>
</comment>
<dbReference type="EMBL" id="JARGDH010000005">
    <property type="protein sequence ID" value="KAL0266928.1"/>
    <property type="molecule type" value="Genomic_DNA"/>
</dbReference>
<feature type="region of interest" description="Disordered" evidence="2">
    <location>
        <begin position="2138"/>
        <end position="2157"/>
    </location>
</feature>
<feature type="compositionally biased region" description="Basic and acidic residues" evidence="2">
    <location>
        <begin position="317"/>
        <end position="331"/>
    </location>
</feature>
<feature type="compositionally biased region" description="Basic and acidic residues" evidence="2">
    <location>
        <begin position="271"/>
        <end position="280"/>
    </location>
</feature>
<feature type="region of interest" description="Disordered" evidence="2">
    <location>
        <begin position="1642"/>
        <end position="1688"/>
    </location>
</feature>
<evidence type="ECO:0000313" key="3">
    <source>
        <dbReference type="EMBL" id="KAL0266926.1"/>
    </source>
</evidence>
<evidence type="ECO:0000256" key="2">
    <source>
        <dbReference type="SAM" id="MobiDB-lite"/>
    </source>
</evidence>
<dbReference type="PANTHER" id="PTHR36562:SF6">
    <property type="entry name" value="EG:133E12.4 PROTEIN"/>
    <property type="match status" value="1"/>
</dbReference>
<feature type="region of interest" description="Disordered" evidence="2">
    <location>
        <begin position="248"/>
        <end position="280"/>
    </location>
</feature>
<reference evidence="3" key="1">
    <citation type="journal article" date="2024" name="Gigascience">
        <title>Chromosome-level genome of the poultry shaft louse Menopon gallinae provides insight into the host-switching and adaptive evolution of parasitic lice.</title>
        <authorList>
            <person name="Xu Y."/>
            <person name="Ma L."/>
            <person name="Liu S."/>
            <person name="Liang Y."/>
            <person name="Liu Q."/>
            <person name="He Z."/>
            <person name="Tian L."/>
            <person name="Duan Y."/>
            <person name="Cai W."/>
            <person name="Li H."/>
            <person name="Song F."/>
        </authorList>
    </citation>
    <scope>NUCLEOTIDE SEQUENCE</scope>
    <source>
        <strain evidence="3">Cailab_2023a</strain>
    </source>
</reference>
<feature type="compositionally biased region" description="Polar residues" evidence="2">
    <location>
        <begin position="213"/>
        <end position="223"/>
    </location>
</feature>
<feature type="coiled-coil region" evidence="1">
    <location>
        <begin position="1032"/>
        <end position="1059"/>
    </location>
</feature>
<proteinExistence type="predicted"/>
<feature type="compositionally biased region" description="Basic and acidic residues" evidence="2">
    <location>
        <begin position="1"/>
        <end position="28"/>
    </location>
</feature>
<gene>
    <name evidence="3" type="ORF">PYX00_009335</name>
</gene>
<dbReference type="EMBL" id="JARGDH010000005">
    <property type="protein sequence ID" value="KAL0266926.1"/>
    <property type="molecule type" value="Genomic_DNA"/>
</dbReference>
<feature type="region of interest" description="Disordered" evidence="2">
    <location>
        <begin position="919"/>
        <end position="944"/>
    </location>
</feature>
<evidence type="ECO:0000256" key="1">
    <source>
        <dbReference type="SAM" id="Coils"/>
    </source>
</evidence>
<sequence>MAAKEKKSAVAKQLNKDNQMEKSVDSTKLRRGRKLDSSVLGDGKSDSKSPAPGSKKRKENSLDGRTTPSTRKRRNATEVEEEQEAAKTPPPTSFRVKKTFLERELEDILENATGRNTPSTPRNRKTNERDEENGETDKLAKTKKGGSDEADTIDDKGGFCLSKIKGKDTDDDNVSVRSFSTLRTRRNLDKDDDDVLSVRSMNMKSKKSEVNNEDSASVSSLPRSNAVKKVSQKKKTVPVVVKKKMFLKKTNRKKGQANTKTKISNKRKTSKKVDELDAKESKKIVNKSLKYPTIMGGQRRLRSAMLMKKQKLKKAKLKTEDKSKQKSKSPEDEANEEAELKSDKERLKLDSQSVRSDTSKTEAGDAAPVQEEPKKDGKTNAVKKKVMKKEMGKKGAGEMVCYQQGQSGVAGESNTDKMNQRLRQTKMRLAKKISNDSKKRKRLIHFETTSCPDDSSVILVQPRLGPKKRYNRQNLAIINKSVKKMREILPKSVLPVSSSSSVANYNQIGGSYIVQSIPNFKLVTTNSTVIRSYNSNRPVNPNYDSRKPISSNNMPYVEEGDRAVTAFDPKMWPNDMIVTPSGIVLSSSRIISTGTHPSNICINGPNSGFVSDSSTSNILYSAQKTVGNVSTTEVFYQNSSNVIQPQTCTKTTTAILLERPESMSTSLISTSGTVVIPINTNGGLKAMTEMGRLKGLSASTQTYTIASEKALEGDAQSKDSAALLERLRNTPNVECLPKIPVAKNVNELLMLKSKFDSSEKKVDKTDEKVNVSKSMDLIQRRKTSLSKQNLKRTKRSLRNVRQNHSSVSELTFSEPESSCCDAEETSLYKTISYERLDRSADREEGNTKVLLQLGSEPMAISESIAPFETASAFLLDKSDKMDRKLKLEYAEAKDSSPKTKDAIEVCSFSKENADALRELGLDSDLDQTKSDPSSPPAKMDEDQEMKCEASEYAKKERIKEEVDNVLKEMPNRKIPNLLRKSECFNLSKNKVEMKNPLVLKNNDYLTKSPSKPPTVIDKLLEKNKSLKKAEQESRYQNSVRNLSENLDKYESDLKHKRNVREVRARKYTKGEQRRLVVSKRFINTNSGCKVFERRGSNPEIYSSNCIAPENKVSNENVPLRCALEICDNREKYQRRGSIDFESIQKVMERRSSLPISSENSEDVKKIKTENVKTILIRSSTPLSNKNHGGEQQTRVINIITGDDGSKKGQNLMEEIGMEIEKESLNGSSYMNGDKEGRRTSVESSNSESDSLKKLMDGITLSKGKSGKEVPYSGENSLRVEKIRLSLDRKNATIEESPEDLVKKETILSALGLQRAAAQNAQKKDMSCQSEASNYTGTLKTVIKIQRQEKKGNSKAPMKMIYKASSSSSSVSGQTEEPSLEQDMDVTSKDEAEEESKNGNGKAKSLVIPEKASSFSIHPGRMCSDVCTYCFGKFGLLDTPCHIAQLKDAHKRRNILAVETHLLADSCLCDACFRHVDKKSNCQSSTDKKVDKRKFPSKKQVCCARNCNADSQHRVRRKWFMKLKKSIGRKLILDPTKLEKLVPAQLVTLCHRHFYWVDYFMSCGICKKRLTSVNMCKIGVDVMHLNSALSADGIPTILTYKRFICKICQCYASILLRCKDPSEMTSNQSQFYEACRKRILQSHEIDVPDSEGEPERDSRSVHKNGKKNKKSPKPTATVTNGGSKSDNETEVLMQELDKVNDGEKDSDMKEVSHMNIPPKANSNLDFGGVSITPSTTEVNPTQIHVKLGNLNIGALGNLNIGQDVRHGTRPGDMQCFPTEAELALRAHFDLQPAAEDESAKTARKGFEKCTTTIQFNPETKNLFYSLQMPYGNHSSFFRHLILLEKYFRSGDLVVARNADPKAVNYISSVQNRIRSYEGIHSPVKKPLDIPPSLSILPQPLKTENRNIAEIQPSVIQSRPFTLTPMPSNSVAQGFPKNSPLSHMQATVQNIPTPTAQSQGFVGSLLKSANTKQSHLSPEISITSVPPDPPPPTVRIGKNTTQAAAALTSKIQENLRNLASKSQNAKPPNQARAVILNRTVGGQKQSLVQVTTGGKTIHLTLYQFRRIQQMQMRKKQYLEHQARAAKMKEETMLRPLKPKLPEEGFDIKHLSPELEIQEIKPKSNGNEGFPLISEVRSLAGEDSNSWDKPDAGDAQDSFPKIPKALSVSVTKIAPADVSAKEQSIEPAE</sequence>
<dbReference type="PANTHER" id="PTHR36562">
    <property type="entry name" value="SERINE/ARGININE REPETITIVE MATRIX 2"/>
    <property type="match status" value="1"/>
</dbReference>
<organism evidence="3">
    <name type="scientific">Menopon gallinae</name>
    <name type="common">poultry shaft louse</name>
    <dbReference type="NCBI Taxonomy" id="328185"/>
    <lineage>
        <taxon>Eukaryota</taxon>
        <taxon>Metazoa</taxon>
        <taxon>Ecdysozoa</taxon>
        <taxon>Arthropoda</taxon>
        <taxon>Hexapoda</taxon>
        <taxon>Insecta</taxon>
        <taxon>Pterygota</taxon>
        <taxon>Neoptera</taxon>
        <taxon>Paraneoptera</taxon>
        <taxon>Psocodea</taxon>
        <taxon>Troctomorpha</taxon>
        <taxon>Phthiraptera</taxon>
        <taxon>Amblycera</taxon>
        <taxon>Menoponidae</taxon>
        <taxon>Menopon</taxon>
    </lineage>
</organism>
<accession>A0AAW2HAX1</accession>
<keyword evidence="1" id="KW-0175">Coiled coil</keyword>
<dbReference type="InterPro" id="IPR051372">
    <property type="entry name" value="CWC21"/>
</dbReference>
<protein>
    <submittedName>
        <fullName evidence="3">Uncharacterized protein</fullName>
    </submittedName>
</protein>
<dbReference type="EMBL" id="JARGDH010000005">
    <property type="protein sequence ID" value="KAL0266927.1"/>
    <property type="molecule type" value="Genomic_DNA"/>
</dbReference>
<feature type="compositionally biased region" description="Basic and acidic residues" evidence="2">
    <location>
        <begin position="338"/>
        <end position="349"/>
    </location>
</feature>
<name>A0AAW2HAX1_9NEOP</name>
<feature type="region of interest" description="Disordered" evidence="2">
    <location>
        <begin position="1362"/>
        <end position="1404"/>
    </location>
</feature>
<feature type="region of interest" description="Disordered" evidence="2">
    <location>
        <begin position="1"/>
        <end position="174"/>
    </location>
</feature>
<feature type="region of interest" description="Disordered" evidence="2">
    <location>
        <begin position="1222"/>
        <end position="1272"/>
    </location>
</feature>
<feature type="region of interest" description="Disordered" evidence="2">
    <location>
        <begin position="186"/>
        <end position="236"/>
    </location>
</feature>
<dbReference type="GO" id="GO:0005634">
    <property type="term" value="C:nucleus"/>
    <property type="evidence" value="ECO:0007669"/>
    <property type="project" value="TreeGrafter"/>
</dbReference>
<feature type="region of interest" description="Disordered" evidence="2">
    <location>
        <begin position="295"/>
        <end position="382"/>
    </location>
</feature>